<dbReference type="PATRIC" id="fig|710685.3.peg.6046"/>
<dbReference type="Proteomes" id="UP000005442">
    <property type="component" value="Chromosome"/>
</dbReference>
<dbReference type="EMBL" id="CP003169">
    <property type="protein sequence ID" value="AEV76483.1"/>
    <property type="molecule type" value="Genomic_DNA"/>
</dbReference>
<reference evidence="1 2" key="1">
    <citation type="submission" date="2011-12" db="EMBL/GenBank/DDBJ databases">
        <title>Complete sequence of Mycobacterium rhodesiae NBB3.</title>
        <authorList>
            <consortium name="US DOE Joint Genome Institute"/>
            <person name="Lucas S."/>
            <person name="Han J."/>
            <person name="Lapidus A."/>
            <person name="Cheng J.-F."/>
            <person name="Goodwin L."/>
            <person name="Pitluck S."/>
            <person name="Peters L."/>
            <person name="Mikhailova N."/>
            <person name="Gu W."/>
            <person name="Detter J.C."/>
            <person name="Han C."/>
            <person name="Tapia R."/>
            <person name="Land M."/>
            <person name="Hauser L."/>
            <person name="Kyrpides N."/>
            <person name="Ivanova N."/>
            <person name="Pagani I."/>
            <person name="Mattes T."/>
            <person name="Holmes A."/>
            <person name="Rutledge P."/>
            <person name="Paulsen I."/>
            <person name="Coleman N."/>
            <person name="Woyke T."/>
        </authorList>
    </citation>
    <scope>NUCLEOTIDE SEQUENCE [LARGE SCALE GENOMIC DNA]</scope>
    <source>
        <strain evidence="1 2">NBB3</strain>
    </source>
</reference>
<dbReference type="Pfam" id="PF12840">
    <property type="entry name" value="HTH_20"/>
    <property type="match status" value="1"/>
</dbReference>
<dbReference type="AlphaFoldDB" id="G8RRI0"/>
<organism evidence="1 2">
    <name type="scientific">Mycolicibacterium rhodesiae (strain NBB3)</name>
    <name type="common">Mycobacterium rhodesiae</name>
    <dbReference type="NCBI Taxonomy" id="710685"/>
    <lineage>
        <taxon>Bacteria</taxon>
        <taxon>Bacillati</taxon>
        <taxon>Actinomycetota</taxon>
        <taxon>Actinomycetes</taxon>
        <taxon>Mycobacteriales</taxon>
        <taxon>Mycobacteriaceae</taxon>
        <taxon>Mycolicibacterium</taxon>
    </lineage>
</organism>
<proteinExistence type="predicted"/>
<sequence length="218" mass="23996">MSVRSQPSGRREDVLAVLRGTASAMTIVDIADQLEVHPNTVRFHLEALIDDGRIERIEPDRKRQGRPPLMYRAVAGMDPGGTRRYRLLAEILTVALADDPHASAKALDAGRAWARRVTRPERSQPGVRASITRLMDLLGDLGFSPQRLDVGGDVKVGLRHCPFLELADEARSVVCPIHLGLMQGAMKMWNAPATVDRLEPFVEPDLCVAHLALDQEAS</sequence>
<gene>
    <name evidence="1" type="ordered locus">MycrhN_6021</name>
</gene>
<evidence type="ECO:0000313" key="1">
    <source>
        <dbReference type="EMBL" id="AEV76483.1"/>
    </source>
</evidence>
<name>G8RRI0_MYCRN</name>
<dbReference type="KEGG" id="mrh:MycrhN_6021"/>
<accession>G8RRI0</accession>
<dbReference type="eggNOG" id="COG2345">
    <property type="taxonomic scope" value="Bacteria"/>
</dbReference>
<dbReference type="InterPro" id="IPR036390">
    <property type="entry name" value="WH_DNA-bd_sf"/>
</dbReference>
<evidence type="ECO:0000313" key="2">
    <source>
        <dbReference type="Proteomes" id="UP000005442"/>
    </source>
</evidence>
<dbReference type="InterPro" id="IPR036388">
    <property type="entry name" value="WH-like_DNA-bd_sf"/>
</dbReference>
<protein>
    <submittedName>
        <fullName evidence="1">Putative transcriptional regulator</fullName>
    </submittedName>
</protein>
<dbReference type="Gene3D" id="1.10.10.10">
    <property type="entry name" value="Winged helix-like DNA-binding domain superfamily/Winged helix DNA-binding domain"/>
    <property type="match status" value="1"/>
</dbReference>
<dbReference type="SUPFAM" id="SSF46785">
    <property type="entry name" value="Winged helix' DNA-binding domain"/>
    <property type="match status" value="1"/>
</dbReference>
<dbReference type="HOGENOM" id="CLU_078469_1_1_11"/>
<dbReference type="STRING" id="710685.MycrhN_6021"/>
<keyword evidence="2" id="KW-1185">Reference proteome</keyword>